<protein>
    <submittedName>
        <fullName evidence="1">DUF1415 domain-containing protein</fullName>
    </submittedName>
</protein>
<dbReference type="RefSeq" id="WP_114402965.1">
    <property type="nucleotide sequence ID" value="NZ_QPGB01000003.1"/>
</dbReference>
<dbReference type="OrthoDB" id="277390at2"/>
<evidence type="ECO:0000313" key="1">
    <source>
        <dbReference type="EMBL" id="RCS57484.1"/>
    </source>
</evidence>
<name>A0A368L1P8_9BURK</name>
<comment type="caution">
    <text evidence="1">The sequence shown here is derived from an EMBL/GenBank/DDBJ whole genome shotgun (WGS) entry which is preliminary data.</text>
</comment>
<gene>
    <name evidence="1" type="ORF">DU000_08515</name>
</gene>
<accession>A0A368L1P8</accession>
<dbReference type="Pfam" id="PF07209">
    <property type="entry name" value="DUF1415"/>
    <property type="match status" value="1"/>
</dbReference>
<sequence length="189" mass="21474">MTSSLVLTDPAAQPYRQATQIWLERAVIGLNLCPFANKVHVNNAIRYCVSAASDTDGLLTLFFDELAYLEKTPITTCETTLLIEPTLLQPFESFLDFVTLAEMAIEHMGLQGQFQLAHFHPAYCFAEEAWDDLSHYTNRSPYPTLHLLREESISRAVTSIPDASQIYERNKTTLRHLGLAGWQALWQRK</sequence>
<proteinExistence type="predicted"/>
<reference evidence="1 2" key="1">
    <citation type="journal article" date="2018" name="Int. J. Syst. Evol. Microbiol.">
        <title>Parvibium lacunae gen. nov., sp. nov., a new member of the family Alcaligenaceae isolated from a freshwater pond.</title>
        <authorList>
            <person name="Chen W.M."/>
            <person name="Xie P.B."/>
            <person name="Hsu M.Y."/>
            <person name="Sheu S.Y."/>
        </authorList>
    </citation>
    <scope>NUCLEOTIDE SEQUENCE [LARGE SCALE GENOMIC DNA]</scope>
    <source>
        <strain evidence="1 2">KMB9</strain>
    </source>
</reference>
<evidence type="ECO:0000313" key="2">
    <source>
        <dbReference type="Proteomes" id="UP000252357"/>
    </source>
</evidence>
<dbReference type="Proteomes" id="UP000252357">
    <property type="component" value="Unassembled WGS sequence"/>
</dbReference>
<organism evidence="1 2">
    <name type="scientific">Parvibium lacunae</name>
    <dbReference type="NCBI Taxonomy" id="1888893"/>
    <lineage>
        <taxon>Bacteria</taxon>
        <taxon>Pseudomonadati</taxon>
        <taxon>Pseudomonadota</taxon>
        <taxon>Betaproteobacteria</taxon>
        <taxon>Burkholderiales</taxon>
        <taxon>Alcaligenaceae</taxon>
        <taxon>Parvibium</taxon>
    </lineage>
</organism>
<dbReference type="EMBL" id="QPGB01000003">
    <property type="protein sequence ID" value="RCS57484.1"/>
    <property type="molecule type" value="Genomic_DNA"/>
</dbReference>
<keyword evidence="2" id="KW-1185">Reference proteome</keyword>
<dbReference type="AlphaFoldDB" id="A0A368L1P8"/>
<dbReference type="InterPro" id="IPR009858">
    <property type="entry name" value="DUF1415"/>
</dbReference>